<dbReference type="OrthoDB" id="7266652at2"/>
<proteinExistence type="predicted"/>
<gene>
    <name evidence="2" type="ORF">Cylst_4920</name>
</gene>
<dbReference type="GO" id="GO:0070482">
    <property type="term" value="P:response to oxygen levels"/>
    <property type="evidence" value="ECO:0007669"/>
    <property type="project" value="TreeGrafter"/>
</dbReference>
<dbReference type="InterPro" id="IPR011644">
    <property type="entry name" value="Heme_NO-bd"/>
</dbReference>
<dbReference type="HOGENOM" id="CLU_079260_0_1_3"/>
<evidence type="ECO:0000259" key="1">
    <source>
        <dbReference type="Pfam" id="PF07700"/>
    </source>
</evidence>
<dbReference type="RefSeq" id="WP_015210209.1">
    <property type="nucleotide sequence ID" value="NC_019757.1"/>
</dbReference>
<dbReference type="GO" id="GO:0004383">
    <property type="term" value="F:guanylate cyclase activity"/>
    <property type="evidence" value="ECO:0007669"/>
    <property type="project" value="TreeGrafter"/>
</dbReference>
<dbReference type="InterPro" id="IPR024096">
    <property type="entry name" value="NO_sig/Golgi_transp_ligand-bd"/>
</dbReference>
<dbReference type="SUPFAM" id="SSF111126">
    <property type="entry name" value="Ligand-binding domain in the NO signalling and Golgi transport"/>
    <property type="match status" value="1"/>
</dbReference>
<feature type="domain" description="Heme NO-binding" evidence="1">
    <location>
        <begin position="2"/>
        <end position="162"/>
    </location>
</feature>
<dbReference type="KEGG" id="csg:Cylst_4920"/>
<evidence type="ECO:0000313" key="3">
    <source>
        <dbReference type="Proteomes" id="UP000010475"/>
    </source>
</evidence>
<dbReference type="PATRIC" id="fig|56107.3.peg.5405"/>
<reference evidence="2 3" key="1">
    <citation type="submission" date="2012-06" db="EMBL/GenBank/DDBJ databases">
        <title>Finished chromosome of genome of Cylindrospermum stagnale PCC 7417.</title>
        <authorList>
            <consortium name="US DOE Joint Genome Institute"/>
            <person name="Gugger M."/>
            <person name="Coursin T."/>
            <person name="Rippka R."/>
            <person name="Tandeau De Marsac N."/>
            <person name="Huntemann M."/>
            <person name="Wei C.-L."/>
            <person name="Han J."/>
            <person name="Detter J.C."/>
            <person name="Han C."/>
            <person name="Tapia R."/>
            <person name="Chen A."/>
            <person name="Kyrpides N."/>
            <person name="Mavromatis K."/>
            <person name="Markowitz V."/>
            <person name="Szeto E."/>
            <person name="Ivanova N."/>
            <person name="Pagani I."/>
            <person name="Pati A."/>
            <person name="Goodwin L."/>
            <person name="Nordberg H.P."/>
            <person name="Cantor M.N."/>
            <person name="Hua S.X."/>
            <person name="Woyke T."/>
            <person name="Kerfeld C.A."/>
        </authorList>
    </citation>
    <scope>NUCLEOTIDE SEQUENCE [LARGE SCALE GENOMIC DNA]</scope>
    <source>
        <strain evidence="2 3">PCC 7417</strain>
    </source>
</reference>
<dbReference type="Pfam" id="PF07700">
    <property type="entry name" value="HNOB"/>
    <property type="match status" value="1"/>
</dbReference>
<dbReference type="AlphaFoldDB" id="K9X5Q3"/>
<dbReference type="Proteomes" id="UP000010475">
    <property type="component" value="Chromosome"/>
</dbReference>
<dbReference type="InterPro" id="IPR038158">
    <property type="entry name" value="H-NOX_domain_sf"/>
</dbReference>
<dbReference type="STRING" id="56107.Cylst_4920"/>
<name>K9X5Q3_9NOST</name>
<dbReference type="GO" id="GO:0020037">
    <property type="term" value="F:heme binding"/>
    <property type="evidence" value="ECO:0007669"/>
    <property type="project" value="InterPro"/>
</dbReference>
<sequence>MYGLINKAIQDMVCERFGKEAWQAIKQKAEVKVDSFLRMEKYPDDLTHRLVKVTSEIVGLSTVEVMEAFGEYWIQYTGKAGYGEIMDMGGDTLPEFLDNLDDIHTRLGVIFPQYNPPSFECDQVEDNSLKLHYHSQREGLAPMVTGLIKGLGTRFNTAVNITQTQYREEGAEHDAFMIEYKPN</sequence>
<accession>K9X5Q3</accession>
<organism evidence="2 3">
    <name type="scientific">Cylindrospermum stagnale PCC 7417</name>
    <dbReference type="NCBI Taxonomy" id="56107"/>
    <lineage>
        <taxon>Bacteria</taxon>
        <taxon>Bacillati</taxon>
        <taxon>Cyanobacteriota</taxon>
        <taxon>Cyanophyceae</taxon>
        <taxon>Nostocales</taxon>
        <taxon>Nostocaceae</taxon>
        <taxon>Cylindrospermum</taxon>
    </lineage>
</organism>
<dbReference type="GO" id="GO:0008074">
    <property type="term" value="C:guanylate cyclase complex, soluble"/>
    <property type="evidence" value="ECO:0007669"/>
    <property type="project" value="TreeGrafter"/>
</dbReference>
<protein>
    <submittedName>
        <fullName evidence="2">Heme NO binding protein</fullName>
    </submittedName>
</protein>
<keyword evidence="3" id="KW-1185">Reference proteome</keyword>
<dbReference type="PANTHER" id="PTHR45655:SF13">
    <property type="entry name" value="SOLUBLE GUANYLATE CYCLASE GCY-32-RELATED"/>
    <property type="match status" value="1"/>
</dbReference>
<dbReference type="PANTHER" id="PTHR45655">
    <property type="entry name" value="GUANYLATE CYCLASE SOLUBLE SUBUNIT BETA-2"/>
    <property type="match status" value="1"/>
</dbReference>
<dbReference type="Gene3D" id="3.90.1520.10">
    <property type="entry name" value="H-NOX domain"/>
    <property type="match status" value="1"/>
</dbReference>
<dbReference type="eggNOG" id="COG1060">
    <property type="taxonomic scope" value="Bacteria"/>
</dbReference>
<dbReference type="EMBL" id="CP003642">
    <property type="protein sequence ID" value="AFZ26972.1"/>
    <property type="molecule type" value="Genomic_DNA"/>
</dbReference>
<dbReference type="GO" id="GO:0019934">
    <property type="term" value="P:cGMP-mediated signaling"/>
    <property type="evidence" value="ECO:0007669"/>
    <property type="project" value="TreeGrafter"/>
</dbReference>
<evidence type="ECO:0000313" key="2">
    <source>
        <dbReference type="EMBL" id="AFZ26972.1"/>
    </source>
</evidence>